<dbReference type="STRING" id="984485.A0A1E4RE64"/>
<evidence type="ECO:0000313" key="21">
    <source>
        <dbReference type="EMBL" id="ODV65542.1"/>
    </source>
</evidence>
<proteinExistence type="inferred from homology"/>
<evidence type="ECO:0000259" key="20">
    <source>
        <dbReference type="PROSITE" id="PS51914"/>
    </source>
</evidence>
<keyword evidence="15 18" id="KW-0472">Membrane</keyword>
<keyword evidence="7" id="KW-0813">Transport</keyword>
<evidence type="ECO:0000256" key="7">
    <source>
        <dbReference type="ARBA" id="ARBA00022448"/>
    </source>
</evidence>
<protein>
    <recommendedName>
        <fullName evidence="6">Autophagy-related protein 27</fullName>
    </recommendedName>
</protein>
<dbReference type="GO" id="GO:0000139">
    <property type="term" value="C:Golgi membrane"/>
    <property type="evidence" value="ECO:0007669"/>
    <property type="project" value="UniProtKB-SubCell"/>
</dbReference>
<keyword evidence="11 18" id="KW-1133">Transmembrane helix</keyword>
<evidence type="ECO:0000256" key="2">
    <source>
        <dbReference type="ARBA" id="ARBA00004358"/>
    </source>
</evidence>
<comment type="subcellular location">
    <subcellularLocation>
        <location evidence="2">Cytoplasmic vesicle membrane</location>
        <topology evidence="2">Single-pass type I membrane protein</topology>
    </subcellularLocation>
    <subcellularLocation>
        <location evidence="4">Golgi apparatus membrane</location>
        <topology evidence="4">Single-pass type I membrane protein</topology>
    </subcellularLocation>
    <subcellularLocation>
        <location evidence="1">Mitochondrion membrane</location>
        <topology evidence="1">Single-pass membrane protein</topology>
    </subcellularLocation>
    <subcellularLocation>
        <location evidence="3">Preautophagosomal structure membrane</location>
        <topology evidence="3">Single-pass type I membrane protein</topology>
    </subcellularLocation>
</comment>
<gene>
    <name evidence="21" type="ORF">HYPBUDRAFT_153800</name>
</gene>
<dbReference type="Gene3D" id="2.70.130.10">
    <property type="entry name" value="Mannose-6-phosphate receptor binding domain"/>
    <property type="match status" value="1"/>
</dbReference>
<dbReference type="PANTHER" id="PTHR15071:SF13">
    <property type="entry name" value="AUTOPHAGY-RELATED PROTEIN 27"/>
    <property type="match status" value="1"/>
</dbReference>
<accession>A0A1E4RE64</accession>
<keyword evidence="10" id="KW-0653">Protein transport</keyword>
<feature type="domain" description="MRH" evidence="20">
    <location>
        <begin position="19"/>
        <end position="173"/>
    </location>
</feature>
<reference evidence="22" key="1">
    <citation type="submission" date="2016-05" db="EMBL/GenBank/DDBJ databases">
        <title>Comparative genomics of biotechnologically important yeasts.</title>
        <authorList>
            <consortium name="DOE Joint Genome Institute"/>
            <person name="Riley R."/>
            <person name="Haridas S."/>
            <person name="Wolfe K.H."/>
            <person name="Lopes M.R."/>
            <person name="Hittinger C.T."/>
            <person name="Goker M."/>
            <person name="Salamov A."/>
            <person name="Wisecaver J."/>
            <person name="Long T.M."/>
            <person name="Aerts A.L."/>
            <person name="Barry K."/>
            <person name="Choi C."/>
            <person name="Clum A."/>
            <person name="Coughlan A.Y."/>
            <person name="Deshpande S."/>
            <person name="Douglass A.P."/>
            <person name="Hanson S.J."/>
            <person name="Klenk H.-P."/>
            <person name="Labutti K."/>
            <person name="Lapidus A."/>
            <person name="Lindquist E."/>
            <person name="Lipzen A."/>
            <person name="Meier-Kolthoff J.P."/>
            <person name="Ohm R.A."/>
            <person name="Otillar R.P."/>
            <person name="Pangilinan J."/>
            <person name="Peng Y."/>
            <person name="Rokas A."/>
            <person name="Rosa C.A."/>
            <person name="Scheuner C."/>
            <person name="Sibirny A.A."/>
            <person name="Slot J.C."/>
            <person name="Stielow J.B."/>
            <person name="Sun H."/>
            <person name="Kurtzman C.P."/>
            <person name="Blackwell M."/>
            <person name="Grigoriev I.V."/>
            <person name="Jeffries T.W."/>
        </authorList>
    </citation>
    <scope>NUCLEOTIDE SEQUENCE [LARGE SCALE GENOMIC DNA]</scope>
    <source>
        <strain evidence="22">NRRL Y-1933</strain>
    </source>
</reference>
<evidence type="ECO:0000256" key="13">
    <source>
        <dbReference type="ARBA" id="ARBA00023034"/>
    </source>
</evidence>
<dbReference type="InterPro" id="IPR009011">
    <property type="entry name" value="Man6P_isomerase_rcpt-bd_dom_sf"/>
</dbReference>
<keyword evidence="8 18" id="KW-0812">Transmembrane</keyword>
<comment type="similarity">
    <text evidence="5">Belongs to the ATG27 family.</text>
</comment>
<evidence type="ECO:0000256" key="8">
    <source>
        <dbReference type="ARBA" id="ARBA00022692"/>
    </source>
</evidence>
<evidence type="ECO:0000256" key="3">
    <source>
        <dbReference type="ARBA" id="ARBA00004472"/>
    </source>
</evidence>
<keyword evidence="22" id="KW-1185">Reference proteome</keyword>
<evidence type="ECO:0000256" key="14">
    <source>
        <dbReference type="ARBA" id="ARBA00023128"/>
    </source>
</evidence>
<keyword evidence="9 19" id="KW-0732">Signal</keyword>
<evidence type="ECO:0000256" key="1">
    <source>
        <dbReference type="ARBA" id="ARBA00004304"/>
    </source>
</evidence>
<evidence type="ECO:0000256" key="11">
    <source>
        <dbReference type="ARBA" id="ARBA00022989"/>
    </source>
</evidence>
<dbReference type="GeneID" id="30996284"/>
<keyword evidence="13" id="KW-0333">Golgi apparatus</keyword>
<evidence type="ECO:0000313" key="22">
    <source>
        <dbReference type="Proteomes" id="UP000095085"/>
    </source>
</evidence>
<dbReference type="GO" id="GO:0030659">
    <property type="term" value="C:cytoplasmic vesicle membrane"/>
    <property type="evidence" value="ECO:0007669"/>
    <property type="project" value="UniProtKB-SubCell"/>
</dbReference>
<dbReference type="PANTHER" id="PTHR15071">
    <property type="entry name" value="MANNOSE-6-PHOSPHATE RECEPTOR FAMILY MEMBER"/>
    <property type="match status" value="1"/>
</dbReference>
<evidence type="ECO:0000256" key="10">
    <source>
        <dbReference type="ARBA" id="ARBA00022927"/>
    </source>
</evidence>
<keyword evidence="17" id="KW-0968">Cytoplasmic vesicle</keyword>
<feature type="transmembrane region" description="Helical" evidence="18">
    <location>
        <begin position="196"/>
        <end position="218"/>
    </location>
</feature>
<name>A0A1E4RE64_9ASCO</name>
<evidence type="ECO:0000256" key="15">
    <source>
        <dbReference type="ARBA" id="ARBA00023136"/>
    </source>
</evidence>
<sequence length="268" mass="29937">MIKFILLLLVWCLRAVRAFDCSVSELSSFDFESIKGVHSVTINKNTPPSTSIFTWNIGVCVNTDEIEHCPKNSDICGVNKLQFNDDKKTIVSEIIGFNNGLSKSYKITPPTKNEGGAVTILYKGASWGDVLVDADLKFVCPSKDDKDLDVFNVDKWNGEKLQISVKSKAACNTKKSKNPKKPSNGNDQDHGESWGWFTWIFIFMVLFSSIYIIGGAWYQYNKGNAIDFQSALKEVLENFIDLLKGLPTFIKEIIDKFTGGSRGEYSAV</sequence>
<dbReference type="EMBL" id="KV454544">
    <property type="protein sequence ID" value="ODV65542.1"/>
    <property type="molecule type" value="Genomic_DNA"/>
</dbReference>
<keyword evidence="16" id="KW-1015">Disulfide bond</keyword>
<organism evidence="21 22">
    <name type="scientific">Hyphopichia burtonii NRRL Y-1933</name>
    <dbReference type="NCBI Taxonomy" id="984485"/>
    <lineage>
        <taxon>Eukaryota</taxon>
        <taxon>Fungi</taxon>
        <taxon>Dikarya</taxon>
        <taxon>Ascomycota</taxon>
        <taxon>Saccharomycotina</taxon>
        <taxon>Pichiomycetes</taxon>
        <taxon>Debaryomycetaceae</taxon>
        <taxon>Hyphopichia</taxon>
    </lineage>
</organism>
<dbReference type="InterPro" id="IPR044865">
    <property type="entry name" value="MRH_dom"/>
</dbReference>
<evidence type="ECO:0000256" key="6">
    <source>
        <dbReference type="ARBA" id="ARBA00013776"/>
    </source>
</evidence>
<dbReference type="Pfam" id="PF09451">
    <property type="entry name" value="ATG27"/>
    <property type="match status" value="1"/>
</dbReference>
<dbReference type="RefSeq" id="XP_020074609.1">
    <property type="nucleotide sequence ID" value="XM_020221735.1"/>
</dbReference>
<evidence type="ECO:0000256" key="4">
    <source>
        <dbReference type="ARBA" id="ARBA00004614"/>
    </source>
</evidence>
<dbReference type="AlphaFoldDB" id="A0A1E4RE64"/>
<dbReference type="GO" id="GO:0015031">
    <property type="term" value="P:protein transport"/>
    <property type="evidence" value="ECO:0007669"/>
    <property type="project" value="UniProtKB-KW"/>
</dbReference>
<dbReference type="GO" id="GO:0034045">
    <property type="term" value="C:phagophore assembly site membrane"/>
    <property type="evidence" value="ECO:0007669"/>
    <property type="project" value="UniProtKB-SubCell"/>
</dbReference>
<evidence type="ECO:0000256" key="18">
    <source>
        <dbReference type="SAM" id="Phobius"/>
    </source>
</evidence>
<feature type="chain" id="PRO_5009162233" description="Autophagy-related protein 27" evidence="19">
    <location>
        <begin position="19"/>
        <end position="268"/>
    </location>
</feature>
<dbReference type="GO" id="GO:0006914">
    <property type="term" value="P:autophagy"/>
    <property type="evidence" value="ECO:0007669"/>
    <property type="project" value="UniProtKB-KW"/>
</dbReference>
<evidence type="ECO:0000256" key="16">
    <source>
        <dbReference type="ARBA" id="ARBA00023157"/>
    </source>
</evidence>
<evidence type="ECO:0000256" key="9">
    <source>
        <dbReference type="ARBA" id="ARBA00022729"/>
    </source>
</evidence>
<evidence type="ECO:0000256" key="5">
    <source>
        <dbReference type="ARBA" id="ARBA00005363"/>
    </source>
</evidence>
<evidence type="ECO:0000256" key="17">
    <source>
        <dbReference type="ARBA" id="ARBA00023329"/>
    </source>
</evidence>
<dbReference type="InterPro" id="IPR018939">
    <property type="entry name" value="Autophagy-rel_prot_27"/>
</dbReference>
<dbReference type="Proteomes" id="UP000095085">
    <property type="component" value="Unassembled WGS sequence"/>
</dbReference>
<keyword evidence="14" id="KW-0496">Mitochondrion</keyword>
<dbReference type="GO" id="GO:0031966">
    <property type="term" value="C:mitochondrial membrane"/>
    <property type="evidence" value="ECO:0007669"/>
    <property type="project" value="UniProtKB-SubCell"/>
</dbReference>
<feature type="signal peptide" evidence="19">
    <location>
        <begin position="1"/>
        <end position="18"/>
    </location>
</feature>
<dbReference type="PROSITE" id="PS51914">
    <property type="entry name" value="MRH"/>
    <property type="match status" value="1"/>
</dbReference>
<dbReference type="OrthoDB" id="29460at2759"/>
<keyword evidence="12" id="KW-0072">Autophagy</keyword>
<evidence type="ECO:0000256" key="12">
    <source>
        <dbReference type="ARBA" id="ARBA00023006"/>
    </source>
</evidence>
<evidence type="ECO:0000256" key="19">
    <source>
        <dbReference type="SAM" id="SignalP"/>
    </source>
</evidence>